<evidence type="ECO:0000256" key="6">
    <source>
        <dbReference type="ARBA" id="ARBA00023136"/>
    </source>
</evidence>
<keyword evidence="3" id="KW-0479">Metal-binding</keyword>
<feature type="transmembrane region" description="Helical" evidence="7">
    <location>
        <begin position="323"/>
        <end position="345"/>
    </location>
</feature>
<feature type="transmembrane region" description="Helical" evidence="7">
    <location>
        <begin position="148"/>
        <end position="167"/>
    </location>
</feature>
<dbReference type="GO" id="GO:0046872">
    <property type="term" value="F:metal ion binding"/>
    <property type="evidence" value="ECO:0007669"/>
    <property type="project" value="UniProtKB-KW"/>
</dbReference>
<comment type="caution">
    <text evidence="9">The sequence shown here is derived from an EMBL/GenBank/DDBJ whole genome shotgun (WGS) entry which is preliminary data.</text>
</comment>
<evidence type="ECO:0000256" key="5">
    <source>
        <dbReference type="ARBA" id="ARBA00023014"/>
    </source>
</evidence>
<protein>
    <recommendedName>
        <fullName evidence="8">4Fe-4S ferredoxin-type domain-containing protein</fullName>
    </recommendedName>
</protein>
<feature type="transmembrane region" description="Helical" evidence="7">
    <location>
        <begin position="20"/>
        <end position="43"/>
    </location>
</feature>
<name>A0A1F5YJI5_9BACT</name>
<feature type="transmembrane region" description="Helical" evidence="7">
    <location>
        <begin position="122"/>
        <end position="142"/>
    </location>
</feature>
<evidence type="ECO:0000313" key="10">
    <source>
        <dbReference type="Proteomes" id="UP000179129"/>
    </source>
</evidence>
<proteinExistence type="predicted"/>
<evidence type="ECO:0000256" key="2">
    <source>
        <dbReference type="ARBA" id="ARBA00022475"/>
    </source>
</evidence>
<evidence type="ECO:0000259" key="8">
    <source>
        <dbReference type="PROSITE" id="PS51379"/>
    </source>
</evidence>
<dbReference type="InterPro" id="IPR017896">
    <property type="entry name" value="4Fe4S_Fe-S-bd"/>
</dbReference>
<feature type="non-terminal residue" evidence="9">
    <location>
        <position position="355"/>
    </location>
</feature>
<keyword evidence="4" id="KW-0408">Iron</keyword>
<sequence length="355" mass="39480">MSDKSRIKLNLLSFAPVRSLVMAPAFPVALQAVALIAVAWLAFNGLGLGLGMEANELLVLRKTNLTTLVIWGLWWPGMIAVALAFGRAWCTVCPMELVNRAGEAVARRAGWKRARLGKFLRAGWFIVVLYLILQILVAGFSIHRVPHYTSIFLLVLIAGALLTGLVFRDPRSFCRSFCPAGALLSVYGRFTPVQLEARDPSVCENCLTKDCIRPENRWNFDKRSCPSLLVPFRRSPSDGCVLCLQCAKVCPYHNMGVGLVDPGAPVRRKPLLLPYEAAFVMVALGFVSHELIGEVKWLDHLFHALPEWLNNFFPSVNFGWFEALWFLVLFPLVVWGLIAGSGYLMGHRGSLKTLL</sequence>
<dbReference type="EMBL" id="MFIX01000261">
    <property type="protein sequence ID" value="OGG00369.1"/>
    <property type="molecule type" value="Genomic_DNA"/>
</dbReference>
<dbReference type="PANTHER" id="PTHR30224:SF4">
    <property type="entry name" value="ELECTRON TRANSPORT PROTEIN YCCM-RELATED"/>
    <property type="match status" value="1"/>
</dbReference>
<dbReference type="GO" id="GO:0005886">
    <property type="term" value="C:plasma membrane"/>
    <property type="evidence" value="ECO:0007669"/>
    <property type="project" value="UniProtKB-SubCell"/>
</dbReference>
<dbReference type="GO" id="GO:0051536">
    <property type="term" value="F:iron-sulfur cluster binding"/>
    <property type="evidence" value="ECO:0007669"/>
    <property type="project" value="UniProtKB-KW"/>
</dbReference>
<keyword evidence="5" id="KW-0411">Iron-sulfur</keyword>
<dbReference type="Proteomes" id="UP000179129">
    <property type="component" value="Unassembled WGS sequence"/>
</dbReference>
<evidence type="ECO:0000256" key="7">
    <source>
        <dbReference type="SAM" id="Phobius"/>
    </source>
</evidence>
<dbReference type="PROSITE" id="PS00198">
    <property type="entry name" value="4FE4S_FER_1"/>
    <property type="match status" value="1"/>
</dbReference>
<accession>A0A1F5YJI5</accession>
<dbReference type="PANTHER" id="PTHR30224">
    <property type="entry name" value="ELECTRON TRANSPORT PROTEIN"/>
    <property type="match status" value="1"/>
</dbReference>
<organism evidence="9 10">
    <name type="scientific">Candidatus Glassbacteria bacterium RIFCSPLOWO2_12_FULL_58_11</name>
    <dbReference type="NCBI Taxonomy" id="1817867"/>
    <lineage>
        <taxon>Bacteria</taxon>
        <taxon>Candidatus Glassiibacteriota</taxon>
    </lineage>
</organism>
<evidence type="ECO:0000256" key="3">
    <source>
        <dbReference type="ARBA" id="ARBA00022723"/>
    </source>
</evidence>
<feature type="transmembrane region" description="Helical" evidence="7">
    <location>
        <begin position="63"/>
        <end position="85"/>
    </location>
</feature>
<dbReference type="InterPro" id="IPR017900">
    <property type="entry name" value="4Fe4S_Fe_S_CS"/>
</dbReference>
<dbReference type="PROSITE" id="PS51379">
    <property type="entry name" value="4FE4S_FER_2"/>
    <property type="match status" value="1"/>
</dbReference>
<dbReference type="InterPro" id="IPR052378">
    <property type="entry name" value="NosR_regulator"/>
</dbReference>
<keyword evidence="7" id="KW-1133">Transmembrane helix</keyword>
<keyword evidence="7" id="KW-0812">Transmembrane</keyword>
<feature type="domain" description="4Fe-4S ferredoxin-type" evidence="8">
    <location>
        <begin position="230"/>
        <end position="260"/>
    </location>
</feature>
<keyword evidence="6 7" id="KW-0472">Membrane</keyword>
<feature type="transmembrane region" description="Helical" evidence="7">
    <location>
        <begin position="272"/>
        <end position="292"/>
    </location>
</feature>
<dbReference type="STRING" id="1817867.A3F83_09625"/>
<keyword evidence="2" id="KW-1003">Cell membrane</keyword>
<dbReference type="Pfam" id="PF12801">
    <property type="entry name" value="Fer4_5"/>
    <property type="match status" value="2"/>
</dbReference>
<gene>
    <name evidence="9" type="ORF">A3F83_09625</name>
</gene>
<evidence type="ECO:0000256" key="1">
    <source>
        <dbReference type="ARBA" id="ARBA00004236"/>
    </source>
</evidence>
<reference evidence="9 10" key="1">
    <citation type="journal article" date="2016" name="Nat. Commun.">
        <title>Thousands of microbial genomes shed light on interconnected biogeochemical processes in an aquifer system.</title>
        <authorList>
            <person name="Anantharaman K."/>
            <person name="Brown C.T."/>
            <person name="Hug L.A."/>
            <person name="Sharon I."/>
            <person name="Castelle C.J."/>
            <person name="Probst A.J."/>
            <person name="Thomas B.C."/>
            <person name="Singh A."/>
            <person name="Wilkins M.J."/>
            <person name="Karaoz U."/>
            <person name="Brodie E.L."/>
            <person name="Williams K.H."/>
            <person name="Hubbard S.S."/>
            <person name="Banfield J.F."/>
        </authorList>
    </citation>
    <scope>NUCLEOTIDE SEQUENCE [LARGE SCALE GENOMIC DNA]</scope>
</reference>
<comment type="subcellular location">
    <subcellularLocation>
        <location evidence="1">Cell membrane</location>
    </subcellularLocation>
</comment>
<dbReference type="AlphaFoldDB" id="A0A1F5YJI5"/>
<evidence type="ECO:0000313" key="9">
    <source>
        <dbReference type="EMBL" id="OGG00369.1"/>
    </source>
</evidence>
<evidence type="ECO:0000256" key="4">
    <source>
        <dbReference type="ARBA" id="ARBA00023004"/>
    </source>
</evidence>